<evidence type="ECO:0000256" key="4">
    <source>
        <dbReference type="ARBA" id="ARBA00023136"/>
    </source>
</evidence>
<comment type="caution">
    <text evidence="7">The sequence shown here is derived from an EMBL/GenBank/DDBJ whole genome shotgun (WGS) entry which is preliminary data.</text>
</comment>
<evidence type="ECO:0000256" key="3">
    <source>
        <dbReference type="ARBA" id="ARBA00022989"/>
    </source>
</evidence>
<dbReference type="EMBL" id="JAKNHQ010000002">
    <property type="protein sequence ID" value="MCG4609671.1"/>
    <property type="molecule type" value="Genomic_DNA"/>
</dbReference>
<keyword evidence="3 5" id="KW-1133">Transmembrane helix</keyword>
<dbReference type="SUPFAM" id="SSF144091">
    <property type="entry name" value="Rhomboid-like"/>
    <property type="match status" value="1"/>
</dbReference>
<feature type="transmembrane region" description="Helical" evidence="5">
    <location>
        <begin position="20"/>
        <end position="38"/>
    </location>
</feature>
<keyword evidence="4 5" id="KW-0472">Membrane</keyword>
<keyword evidence="2 5" id="KW-0812">Transmembrane</keyword>
<keyword evidence="7" id="KW-0645">Protease</keyword>
<dbReference type="Pfam" id="PF01694">
    <property type="entry name" value="Rhomboid"/>
    <property type="match status" value="1"/>
</dbReference>
<dbReference type="InterPro" id="IPR035952">
    <property type="entry name" value="Rhomboid-like_sf"/>
</dbReference>
<feature type="domain" description="Peptidase S54 rhomboid" evidence="6">
    <location>
        <begin position="55"/>
        <end position="119"/>
    </location>
</feature>
<evidence type="ECO:0000313" key="8">
    <source>
        <dbReference type="Proteomes" id="UP001298681"/>
    </source>
</evidence>
<proteinExistence type="predicted"/>
<feature type="transmembrane region" description="Helical" evidence="5">
    <location>
        <begin position="58"/>
        <end position="81"/>
    </location>
</feature>
<gene>
    <name evidence="7" type="ORF">L0P57_01750</name>
</gene>
<evidence type="ECO:0000259" key="6">
    <source>
        <dbReference type="Pfam" id="PF01694"/>
    </source>
</evidence>
<dbReference type="InterPro" id="IPR022764">
    <property type="entry name" value="Peptidase_S54_rhomboid_dom"/>
</dbReference>
<sequence length="215" mass="25124">MKWLSQMERKFGRYAIPHLMYTLSGIMLAVYLIDLFFSGTPMQSLLALDMDLVARGQIWRFLTFLFLPPSSSPLWVLLNLYFYCLLGNALEKEWGTFRLNLFYLSGILGSVLAALVTGYGVNRYLNLSLFLAFAALYPNFELLLFFAVPVKVKYLAVIDLLYNASSFFYGDWASRAAILMSLLNVLLFFGADLFHWVKRKADYWMMRRNFRKYHW</sequence>
<dbReference type="GO" id="GO:0006508">
    <property type="term" value="P:proteolysis"/>
    <property type="evidence" value="ECO:0007669"/>
    <property type="project" value="UniProtKB-KW"/>
</dbReference>
<keyword evidence="8" id="KW-1185">Reference proteome</keyword>
<feature type="transmembrane region" description="Helical" evidence="5">
    <location>
        <begin position="127"/>
        <end position="147"/>
    </location>
</feature>
<dbReference type="Gene3D" id="1.20.1540.10">
    <property type="entry name" value="Rhomboid-like"/>
    <property type="match status" value="1"/>
</dbReference>
<feature type="transmembrane region" description="Helical" evidence="5">
    <location>
        <begin position="176"/>
        <end position="197"/>
    </location>
</feature>
<dbReference type="RefSeq" id="WP_237966332.1">
    <property type="nucleotide sequence ID" value="NZ_JAKNHQ010000002.1"/>
</dbReference>
<feature type="transmembrane region" description="Helical" evidence="5">
    <location>
        <begin position="101"/>
        <end position="121"/>
    </location>
</feature>
<evidence type="ECO:0000256" key="5">
    <source>
        <dbReference type="SAM" id="Phobius"/>
    </source>
</evidence>
<evidence type="ECO:0000256" key="2">
    <source>
        <dbReference type="ARBA" id="ARBA00022692"/>
    </source>
</evidence>
<dbReference type="Proteomes" id="UP001298681">
    <property type="component" value="Unassembled WGS sequence"/>
</dbReference>
<organism evidence="7 8">
    <name type="scientific">Anaeromassilibacillus senegalensis</name>
    <dbReference type="NCBI Taxonomy" id="1673717"/>
    <lineage>
        <taxon>Bacteria</taxon>
        <taxon>Bacillati</taxon>
        <taxon>Bacillota</taxon>
        <taxon>Clostridia</taxon>
        <taxon>Eubacteriales</taxon>
        <taxon>Acutalibacteraceae</taxon>
        <taxon>Anaeromassilibacillus</taxon>
    </lineage>
</organism>
<reference evidence="7 8" key="1">
    <citation type="submission" date="2022-01" db="EMBL/GenBank/DDBJ databases">
        <title>Collection of gut derived symbiotic bacterial strains cultured from healthy donors.</title>
        <authorList>
            <person name="Lin H."/>
            <person name="Kohout C."/>
            <person name="Waligurski E."/>
            <person name="Pamer E.G."/>
        </authorList>
    </citation>
    <scope>NUCLEOTIDE SEQUENCE [LARGE SCALE GENOMIC DNA]</scope>
    <source>
        <strain evidence="7 8">DFI.7.58</strain>
    </source>
</reference>
<evidence type="ECO:0000256" key="1">
    <source>
        <dbReference type="ARBA" id="ARBA00004141"/>
    </source>
</evidence>
<dbReference type="GO" id="GO:0008233">
    <property type="term" value="F:peptidase activity"/>
    <property type="evidence" value="ECO:0007669"/>
    <property type="project" value="UniProtKB-KW"/>
</dbReference>
<keyword evidence="7" id="KW-0378">Hydrolase</keyword>
<protein>
    <submittedName>
        <fullName evidence="7">Rhomboid family intramembrane serine protease</fullName>
        <ecNumber evidence="7">3.4.21.105</ecNumber>
    </submittedName>
</protein>
<dbReference type="EC" id="3.4.21.105" evidence="7"/>
<name>A0ABS9MFT9_9FIRM</name>
<evidence type="ECO:0000313" key="7">
    <source>
        <dbReference type="EMBL" id="MCG4609671.1"/>
    </source>
</evidence>
<comment type="subcellular location">
    <subcellularLocation>
        <location evidence="1">Membrane</location>
        <topology evidence="1">Multi-pass membrane protein</topology>
    </subcellularLocation>
</comment>
<accession>A0ABS9MFT9</accession>